<feature type="region of interest" description="Disordered" evidence="1">
    <location>
        <begin position="49"/>
        <end position="76"/>
    </location>
</feature>
<sequence length="255" mass="28069">MISTTVLAPIPAIADYGEYGVSNEAPTLYTGETIDICVKRGPLGACKKSERRTVQNDNDKASKYQKGQSDKVKEKDASMRLGTDGVATSDLIKTLQQRTDDNRERNLRIVEQKTFEANQPGYMGPFERKVLIQNFGDEGSVEASGFTLLDTPQAMRLKKAGYIEGRKFVKPVTKEIIDEAAVEEGNIFSRIGDTVRGILGGEVVEEPKVKVVEEPKVEVVEEPKVEVVEEPKVEVVEEPKVEVVEEPKVDVVGGS</sequence>
<dbReference type="Proteomes" id="UP001165065">
    <property type="component" value="Unassembled WGS sequence"/>
</dbReference>
<evidence type="ECO:0000313" key="3">
    <source>
        <dbReference type="Proteomes" id="UP001165065"/>
    </source>
</evidence>
<organism evidence="2 3">
    <name type="scientific">Triparma columacea</name>
    <dbReference type="NCBI Taxonomy" id="722753"/>
    <lineage>
        <taxon>Eukaryota</taxon>
        <taxon>Sar</taxon>
        <taxon>Stramenopiles</taxon>
        <taxon>Ochrophyta</taxon>
        <taxon>Bolidophyceae</taxon>
        <taxon>Parmales</taxon>
        <taxon>Triparmaceae</taxon>
        <taxon>Triparma</taxon>
    </lineage>
</organism>
<reference evidence="3" key="1">
    <citation type="journal article" date="2023" name="Commun. Biol.">
        <title>Genome analysis of Parmales, the sister group of diatoms, reveals the evolutionary specialization of diatoms from phago-mixotrophs to photoautotrophs.</title>
        <authorList>
            <person name="Ban H."/>
            <person name="Sato S."/>
            <person name="Yoshikawa S."/>
            <person name="Yamada K."/>
            <person name="Nakamura Y."/>
            <person name="Ichinomiya M."/>
            <person name="Sato N."/>
            <person name="Blanc-Mathieu R."/>
            <person name="Endo H."/>
            <person name="Kuwata A."/>
            <person name="Ogata H."/>
        </authorList>
    </citation>
    <scope>NUCLEOTIDE SEQUENCE [LARGE SCALE GENOMIC DNA]</scope>
</reference>
<dbReference type="AlphaFoldDB" id="A0A9W7GD64"/>
<evidence type="ECO:0000256" key="1">
    <source>
        <dbReference type="SAM" id="MobiDB-lite"/>
    </source>
</evidence>
<comment type="caution">
    <text evidence="2">The sequence shown here is derived from an EMBL/GenBank/DDBJ whole genome shotgun (WGS) entry which is preliminary data.</text>
</comment>
<accession>A0A9W7GD64</accession>
<dbReference type="OrthoDB" id="40602at2759"/>
<keyword evidence="3" id="KW-1185">Reference proteome</keyword>
<name>A0A9W7GD64_9STRA</name>
<protein>
    <submittedName>
        <fullName evidence="2">Uncharacterized protein</fullName>
    </submittedName>
</protein>
<proteinExistence type="predicted"/>
<evidence type="ECO:0000313" key="2">
    <source>
        <dbReference type="EMBL" id="GMI42071.1"/>
    </source>
</evidence>
<gene>
    <name evidence="2" type="ORF">TrCOL_g6783</name>
</gene>
<dbReference type="EMBL" id="BRYA01001360">
    <property type="protein sequence ID" value="GMI42071.1"/>
    <property type="molecule type" value="Genomic_DNA"/>
</dbReference>